<evidence type="ECO:0000313" key="1">
    <source>
        <dbReference type="EMBL" id="GJM59934.1"/>
    </source>
</evidence>
<reference evidence="1 2" key="1">
    <citation type="submission" date="2021-12" db="EMBL/GenBank/DDBJ databases">
        <title>Genome sequencing of bacteria with rrn-lacking chromosome and rrn-plasmid.</title>
        <authorList>
            <person name="Anda M."/>
            <person name="Iwasaki W."/>
        </authorList>
    </citation>
    <scope>NUCLEOTIDE SEQUENCE [LARGE SCALE GENOMIC DNA]</scope>
    <source>
        <strain evidence="1 2">NBRC 15940</strain>
    </source>
</reference>
<evidence type="ECO:0000313" key="2">
    <source>
        <dbReference type="Proteomes" id="UP001310022"/>
    </source>
</evidence>
<name>A0AAN5AII4_9BACT</name>
<gene>
    <name evidence="1" type="ORF">PEDI_04860</name>
</gene>
<protein>
    <recommendedName>
        <fullName evidence="3">DUF3575 domain-containing protein</fullName>
    </recommendedName>
</protein>
<sequence length="252" mass="28733">MRRSLVLPVVITLLILVSGFFSRPAFAQSVKERKNVVRWNMTPWLLWENASIILGYERVINKNMSASINAGRLVFPRFVGNPAPNFIRSDGNQKGGASLVVDFRFYLNRNKYGAPDGVYIGPYYAHYAFGWERNYRITDGAGAQIGTFGSKAFVQADNVGIELGYQFIIKKRISIDFVLVGPSISWYYGRIHLKGDLDPEIEKEVLEALKEAALDRFPWVENLLQNREITREGRMRTAGFGFRYVVQVGIYF</sequence>
<dbReference type="RefSeq" id="WP_338235834.1">
    <property type="nucleotide sequence ID" value="NZ_BQKE01000001.1"/>
</dbReference>
<evidence type="ECO:0008006" key="3">
    <source>
        <dbReference type="Google" id="ProtNLM"/>
    </source>
</evidence>
<accession>A0AAN5AII4</accession>
<keyword evidence="2" id="KW-1185">Reference proteome</keyword>
<dbReference type="Proteomes" id="UP001310022">
    <property type="component" value="Unassembled WGS sequence"/>
</dbReference>
<organism evidence="1 2">
    <name type="scientific">Persicobacter diffluens</name>
    <dbReference type="NCBI Taxonomy" id="981"/>
    <lineage>
        <taxon>Bacteria</taxon>
        <taxon>Pseudomonadati</taxon>
        <taxon>Bacteroidota</taxon>
        <taxon>Cytophagia</taxon>
        <taxon>Cytophagales</taxon>
        <taxon>Persicobacteraceae</taxon>
        <taxon>Persicobacter</taxon>
    </lineage>
</organism>
<dbReference type="EMBL" id="BQKE01000001">
    <property type="protein sequence ID" value="GJM59934.1"/>
    <property type="molecule type" value="Genomic_DNA"/>
</dbReference>
<dbReference type="AlphaFoldDB" id="A0AAN5AII4"/>
<comment type="caution">
    <text evidence="1">The sequence shown here is derived from an EMBL/GenBank/DDBJ whole genome shotgun (WGS) entry which is preliminary data.</text>
</comment>
<proteinExistence type="predicted"/>